<feature type="transmembrane region" description="Helical" evidence="8">
    <location>
        <begin position="229"/>
        <end position="245"/>
    </location>
</feature>
<evidence type="ECO:0000256" key="6">
    <source>
        <dbReference type="RuleBase" id="RU362006"/>
    </source>
</evidence>
<comment type="subcellular location">
    <subcellularLocation>
        <location evidence="1 6">Membrane</location>
        <topology evidence="1 6">Multi-pass membrane protein</topology>
    </subcellularLocation>
</comment>
<keyword evidence="4 8" id="KW-1133">Transmembrane helix</keyword>
<proteinExistence type="inferred from homology"/>
<feature type="transmembrane region" description="Helical" evidence="8">
    <location>
        <begin position="57"/>
        <end position="75"/>
    </location>
</feature>
<feature type="transmembrane region" description="Helical" evidence="8">
    <location>
        <begin position="252"/>
        <end position="271"/>
    </location>
</feature>
<dbReference type="Pfam" id="PF03134">
    <property type="entry name" value="TB2_DP1_HVA22"/>
    <property type="match status" value="2"/>
</dbReference>
<keyword evidence="5 8" id="KW-0472">Membrane</keyword>
<dbReference type="EMBL" id="HBGY01008002">
    <property type="protein sequence ID" value="CAD9565540.1"/>
    <property type="molecule type" value="Transcribed_RNA"/>
</dbReference>
<evidence type="ECO:0000256" key="2">
    <source>
        <dbReference type="ARBA" id="ARBA00008573"/>
    </source>
</evidence>
<evidence type="ECO:0000256" key="3">
    <source>
        <dbReference type="ARBA" id="ARBA00022692"/>
    </source>
</evidence>
<name>A0A7S2K3R1_9STRA</name>
<feature type="transmembrane region" description="Helical" evidence="8">
    <location>
        <begin position="6"/>
        <end position="22"/>
    </location>
</feature>
<feature type="compositionally biased region" description="Acidic residues" evidence="7">
    <location>
        <begin position="327"/>
        <end position="341"/>
    </location>
</feature>
<evidence type="ECO:0000256" key="7">
    <source>
        <dbReference type="SAM" id="MobiDB-lite"/>
    </source>
</evidence>
<evidence type="ECO:0000256" key="1">
    <source>
        <dbReference type="ARBA" id="ARBA00004141"/>
    </source>
</evidence>
<feature type="transmembrane region" description="Helical" evidence="8">
    <location>
        <begin position="34"/>
        <end position="51"/>
    </location>
</feature>
<evidence type="ECO:0000256" key="5">
    <source>
        <dbReference type="ARBA" id="ARBA00023136"/>
    </source>
</evidence>
<gene>
    <name evidence="9" type="ORF">LDAN0321_LOCUS5031</name>
</gene>
<dbReference type="AlphaFoldDB" id="A0A7S2K3R1"/>
<dbReference type="GO" id="GO:0016020">
    <property type="term" value="C:membrane"/>
    <property type="evidence" value="ECO:0007669"/>
    <property type="project" value="UniProtKB-SubCell"/>
</dbReference>
<protein>
    <submittedName>
        <fullName evidence="9">Uncharacterized protein</fullName>
    </submittedName>
</protein>
<organism evidence="9">
    <name type="scientific">Leptocylindrus danicus</name>
    <dbReference type="NCBI Taxonomy" id="163516"/>
    <lineage>
        <taxon>Eukaryota</taxon>
        <taxon>Sar</taxon>
        <taxon>Stramenopiles</taxon>
        <taxon>Ochrophyta</taxon>
        <taxon>Bacillariophyta</taxon>
        <taxon>Coscinodiscophyceae</taxon>
        <taxon>Chaetocerotophycidae</taxon>
        <taxon>Leptocylindrales</taxon>
        <taxon>Leptocylindraceae</taxon>
        <taxon>Leptocylindrus</taxon>
    </lineage>
</organism>
<comment type="similarity">
    <text evidence="2 6">Belongs to the DP1 family.</text>
</comment>
<dbReference type="InterPro" id="IPR004345">
    <property type="entry name" value="TB2_DP1_HVA22"/>
</dbReference>
<feature type="transmembrane region" description="Helical" evidence="8">
    <location>
        <begin position="128"/>
        <end position="149"/>
    </location>
</feature>
<evidence type="ECO:0000256" key="8">
    <source>
        <dbReference type="SAM" id="Phobius"/>
    </source>
</evidence>
<sequence length="362" mass="41513">MTPAEITSIIGVILCAIFLVFAEHRVERTKGKNIWFHLIFIVFAAAVLLLMPDTIQYDLFSPLGVVIVGSIFPIYESIRAVCTPGTEDDTAWLQYWVAQGLVSYSTEWVDHMAQTNPSIREHWYEFELFFMLWLMLPYTDGSSLTFEYITKPLFGNLVDRYVTKMEGWITMVVMTFINSMHLWLLWAVFVIMPASIKRFMTVTLGTVYPLMASIVAVTSPEGTDDTQWLTYWSCFGCTYVIMDWLEEYLGKVPGFYTVVIFFIVYLMLPLFQGANQVFRNILVPITGQHEMLILRDAHLLRMEMEAKVSPERWKSMRKAMAASFAHDDDDDDDDDGDEEEGTGYGSTSKAKEPTEDEPLIAE</sequence>
<feature type="transmembrane region" description="Helical" evidence="8">
    <location>
        <begin position="169"/>
        <end position="192"/>
    </location>
</feature>
<reference evidence="9" key="1">
    <citation type="submission" date="2021-01" db="EMBL/GenBank/DDBJ databases">
        <authorList>
            <person name="Corre E."/>
            <person name="Pelletier E."/>
            <person name="Niang G."/>
            <person name="Scheremetjew M."/>
            <person name="Finn R."/>
            <person name="Kale V."/>
            <person name="Holt S."/>
            <person name="Cochrane G."/>
            <person name="Meng A."/>
            <person name="Brown T."/>
            <person name="Cohen L."/>
        </authorList>
    </citation>
    <scope>NUCLEOTIDE SEQUENCE</scope>
    <source>
        <strain evidence="9">B650</strain>
    </source>
</reference>
<evidence type="ECO:0000256" key="4">
    <source>
        <dbReference type="ARBA" id="ARBA00022989"/>
    </source>
</evidence>
<evidence type="ECO:0000313" key="9">
    <source>
        <dbReference type="EMBL" id="CAD9565540.1"/>
    </source>
</evidence>
<feature type="region of interest" description="Disordered" evidence="7">
    <location>
        <begin position="324"/>
        <end position="362"/>
    </location>
</feature>
<keyword evidence="3 8" id="KW-0812">Transmembrane</keyword>
<dbReference type="PANTHER" id="PTHR12300:SF161">
    <property type="entry name" value="RECEPTOR EXPRESSION-ENHANCING PROTEIN"/>
    <property type="match status" value="1"/>
</dbReference>
<accession>A0A7S2K3R1</accession>
<dbReference type="PANTHER" id="PTHR12300">
    <property type="entry name" value="HVA22-LIKE PROTEINS"/>
    <property type="match status" value="1"/>
</dbReference>
<feature type="transmembrane region" description="Helical" evidence="8">
    <location>
        <begin position="199"/>
        <end position="217"/>
    </location>
</feature>